<feature type="compositionally biased region" description="Basic and acidic residues" evidence="3">
    <location>
        <begin position="323"/>
        <end position="341"/>
    </location>
</feature>
<organism evidence="5 6">
    <name type="scientific">Knufia fluminis</name>
    <dbReference type="NCBI Taxonomy" id="191047"/>
    <lineage>
        <taxon>Eukaryota</taxon>
        <taxon>Fungi</taxon>
        <taxon>Dikarya</taxon>
        <taxon>Ascomycota</taxon>
        <taxon>Pezizomycotina</taxon>
        <taxon>Eurotiomycetes</taxon>
        <taxon>Chaetothyriomycetidae</taxon>
        <taxon>Chaetothyriales</taxon>
        <taxon>Trichomeriaceae</taxon>
        <taxon>Knufia</taxon>
    </lineage>
</organism>
<gene>
    <name evidence="5" type="primary">cwf29</name>
    <name evidence="5" type="ORF">OHC33_008977</name>
</gene>
<reference evidence="5 6" key="1">
    <citation type="submission" date="2022-12" db="EMBL/GenBank/DDBJ databases">
        <title>Genomic features and morphological characterization of a novel Knufia sp. strain isolated from spacecraft assembly facility.</title>
        <authorList>
            <person name="Teixeira M."/>
            <person name="Chander A.M."/>
            <person name="Stajich J.E."/>
            <person name="Venkateswaran K."/>
        </authorList>
    </citation>
    <scope>NUCLEOTIDE SEQUENCE [LARGE SCALE GENOMIC DNA]</scope>
    <source>
        <strain evidence="5 6">FJI-L2-BK-P2</strain>
    </source>
</reference>
<dbReference type="PROSITE" id="PS50102">
    <property type="entry name" value="RRM"/>
    <property type="match status" value="1"/>
</dbReference>
<evidence type="ECO:0000256" key="1">
    <source>
        <dbReference type="ARBA" id="ARBA00022884"/>
    </source>
</evidence>
<dbReference type="InterPro" id="IPR051847">
    <property type="entry name" value="RNA_proc/Spliceosome_comp"/>
</dbReference>
<accession>A0AAN8I572</accession>
<evidence type="ECO:0000313" key="5">
    <source>
        <dbReference type="EMBL" id="KAK5950016.1"/>
    </source>
</evidence>
<feature type="domain" description="RRM" evidence="4">
    <location>
        <begin position="33"/>
        <end position="111"/>
    </location>
</feature>
<evidence type="ECO:0000256" key="2">
    <source>
        <dbReference type="PROSITE-ProRule" id="PRU00176"/>
    </source>
</evidence>
<feature type="compositionally biased region" description="Basic residues" evidence="3">
    <location>
        <begin position="205"/>
        <end position="214"/>
    </location>
</feature>
<dbReference type="PANTHER" id="PTHR45880">
    <property type="entry name" value="RNA-BINDING MOTIF PROTEIN, X-LINKED 2"/>
    <property type="match status" value="1"/>
</dbReference>
<dbReference type="InterPro" id="IPR035979">
    <property type="entry name" value="RBD_domain_sf"/>
</dbReference>
<dbReference type="CDD" id="cd12411">
    <property type="entry name" value="RRM_ist3_like"/>
    <property type="match status" value="1"/>
</dbReference>
<dbReference type="AlphaFoldDB" id="A0AAN8I572"/>
<evidence type="ECO:0000259" key="4">
    <source>
        <dbReference type="PROSITE" id="PS50102"/>
    </source>
</evidence>
<feature type="compositionally biased region" description="Basic and acidic residues" evidence="3">
    <location>
        <begin position="182"/>
        <end position="204"/>
    </location>
</feature>
<protein>
    <submittedName>
        <fullName evidence="5">RNA-binding protein Cwf29</fullName>
    </submittedName>
</protein>
<dbReference type="InterPro" id="IPR045844">
    <property type="entry name" value="RRM_Ist3-like"/>
</dbReference>
<feature type="compositionally biased region" description="Basic and acidic residues" evidence="3">
    <location>
        <begin position="230"/>
        <end position="239"/>
    </location>
</feature>
<dbReference type="GO" id="GO:0071013">
    <property type="term" value="C:catalytic step 2 spliceosome"/>
    <property type="evidence" value="ECO:0007669"/>
    <property type="project" value="TreeGrafter"/>
</dbReference>
<evidence type="ECO:0000313" key="6">
    <source>
        <dbReference type="Proteomes" id="UP001316803"/>
    </source>
</evidence>
<dbReference type="GO" id="GO:0071011">
    <property type="term" value="C:precatalytic spliceosome"/>
    <property type="evidence" value="ECO:0007669"/>
    <property type="project" value="TreeGrafter"/>
</dbReference>
<feature type="region of interest" description="Disordered" evidence="3">
    <location>
        <begin position="1"/>
        <end position="23"/>
    </location>
</feature>
<proteinExistence type="predicted"/>
<feature type="compositionally biased region" description="Polar residues" evidence="3">
    <location>
        <begin position="1"/>
        <end position="10"/>
    </location>
</feature>
<comment type="caution">
    <text evidence="5">The sequence shown here is derived from an EMBL/GenBank/DDBJ whole genome shotgun (WGS) entry which is preliminary data.</text>
</comment>
<evidence type="ECO:0000256" key="3">
    <source>
        <dbReference type="SAM" id="MobiDB-lite"/>
    </source>
</evidence>
<dbReference type="EMBL" id="JAKLMC020000030">
    <property type="protein sequence ID" value="KAK5950016.1"/>
    <property type="molecule type" value="Genomic_DNA"/>
</dbReference>
<dbReference type="PANTHER" id="PTHR45880:SF1">
    <property type="entry name" value="RNA-BINDING MOTIF PROTEIN, X-LINKED 2"/>
    <property type="match status" value="1"/>
</dbReference>
<feature type="region of interest" description="Disordered" evidence="3">
    <location>
        <begin position="113"/>
        <end position="341"/>
    </location>
</feature>
<dbReference type="Gene3D" id="3.30.70.330">
    <property type="match status" value="1"/>
</dbReference>
<keyword evidence="1 2" id="KW-0694">RNA-binding</keyword>
<dbReference type="GO" id="GO:0005686">
    <property type="term" value="C:U2 snRNP"/>
    <property type="evidence" value="ECO:0007669"/>
    <property type="project" value="TreeGrafter"/>
</dbReference>
<name>A0AAN8I572_9EURO</name>
<feature type="compositionally biased region" description="Basic and acidic residues" evidence="3">
    <location>
        <begin position="246"/>
        <end position="285"/>
    </location>
</feature>
<feature type="compositionally biased region" description="Basic and acidic residues" evidence="3">
    <location>
        <begin position="166"/>
        <end position="175"/>
    </location>
</feature>
<dbReference type="SMART" id="SM00360">
    <property type="entry name" value="RRM"/>
    <property type="match status" value="1"/>
</dbReference>
<dbReference type="InterPro" id="IPR012677">
    <property type="entry name" value="Nucleotide-bd_a/b_plait_sf"/>
</dbReference>
<keyword evidence="6" id="KW-1185">Reference proteome</keyword>
<dbReference type="GO" id="GO:0003723">
    <property type="term" value="F:RNA binding"/>
    <property type="evidence" value="ECO:0007669"/>
    <property type="project" value="UniProtKB-UniRule"/>
</dbReference>
<dbReference type="Pfam" id="PF00076">
    <property type="entry name" value="RRM_1"/>
    <property type="match status" value="1"/>
</dbReference>
<dbReference type="GO" id="GO:0000398">
    <property type="term" value="P:mRNA splicing, via spliceosome"/>
    <property type="evidence" value="ECO:0007669"/>
    <property type="project" value="InterPro"/>
</dbReference>
<dbReference type="InterPro" id="IPR000504">
    <property type="entry name" value="RRM_dom"/>
</dbReference>
<sequence>MNAIRQTQQLNKRELENATPPSASWHADYRDTAWVYVGGIPLDLTEGDVVTIFSQFGNPTHLNLIRDRETGKSKGFGFIKYEDQRSCDLAVDNLTGADVLGRLLRVDHTRYKKRDDEDEDTHRIDRLESEAQADRNGKRASGTDESEGERRRRRKRRPMIQEENDLERKLAIKESGEEEDPMRDYLARDKRDGKGETRTREHDRERKHRHRHRSHRDDDTEKEHHRRRHRDVEDRGDRHSHSRHHRPEDRDAANTAVKEQRKERKRDGGLDERSPDRQRNGTDGRGRRRDHTSDDSDGGAPLRDPRRGSHGHKPSRRTYGSDGDYKRSDYARDRRRKRDDD</sequence>
<dbReference type="SUPFAM" id="SSF54928">
    <property type="entry name" value="RNA-binding domain, RBD"/>
    <property type="match status" value="1"/>
</dbReference>
<dbReference type="Proteomes" id="UP001316803">
    <property type="component" value="Unassembled WGS sequence"/>
</dbReference>
<feature type="compositionally biased region" description="Basic and acidic residues" evidence="3">
    <location>
        <begin position="113"/>
        <end position="137"/>
    </location>
</feature>